<evidence type="ECO:0000256" key="8">
    <source>
        <dbReference type="RuleBase" id="RU000356"/>
    </source>
</evidence>
<dbReference type="PRINTS" id="PR00815">
    <property type="entry name" value="PIHAEM"/>
</dbReference>
<evidence type="ECO:0000256" key="5">
    <source>
        <dbReference type="ARBA" id="ARBA00022723"/>
    </source>
</evidence>
<evidence type="ECO:0000256" key="3">
    <source>
        <dbReference type="ARBA" id="ARBA00022617"/>
    </source>
</evidence>
<dbReference type="PANTHER" id="PTHR11442">
    <property type="entry name" value="HEMOGLOBIN FAMILY MEMBER"/>
    <property type="match status" value="1"/>
</dbReference>
<keyword evidence="11" id="KW-1185">Reference proteome</keyword>
<keyword evidence="5" id="KW-0479">Metal-binding</keyword>
<evidence type="ECO:0000313" key="11">
    <source>
        <dbReference type="Proteomes" id="UP000327493"/>
    </source>
</evidence>
<dbReference type="PROSITE" id="PS01033">
    <property type="entry name" value="GLOBIN"/>
    <property type="match status" value="1"/>
</dbReference>
<protein>
    <recommendedName>
        <fullName evidence="9">Globin domain-containing protein</fullName>
    </recommendedName>
</protein>
<dbReference type="InterPro" id="IPR012292">
    <property type="entry name" value="Globin/Proto"/>
</dbReference>
<dbReference type="InterPro" id="IPR000971">
    <property type="entry name" value="Globin"/>
</dbReference>
<dbReference type="InterPro" id="IPR002338">
    <property type="entry name" value="Hemoglobin_a-typ"/>
</dbReference>
<keyword evidence="2 8" id="KW-0813">Transport</keyword>
<dbReference type="GO" id="GO:0005506">
    <property type="term" value="F:iron ion binding"/>
    <property type="evidence" value="ECO:0007669"/>
    <property type="project" value="InterPro"/>
</dbReference>
<keyword evidence="7" id="KW-0408">Iron</keyword>
<keyword evidence="6" id="KW-0007">Acetylation</keyword>
<evidence type="ECO:0000256" key="1">
    <source>
        <dbReference type="ARBA" id="ARBA00008705"/>
    </source>
</evidence>
<comment type="similarity">
    <text evidence="1 8">Belongs to the globin family.</text>
</comment>
<dbReference type="GO" id="GO:0043177">
    <property type="term" value="F:organic acid binding"/>
    <property type="evidence" value="ECO:0007669"/>
    <property type="project" value="TreeGrafter"/>
</dbReference>
<reference evidence="10 11" key="1">
    <citation type="submission" date="2019-08" db="EMBL/GenBank/DDBJ databases">
        <title>A chromosome-level genome assembly, high-density linkage maps, and genome scans reveal the genomic architecture of hybrid incompatibilities underlying speciation via character displacement in darters (Percidae: Etheostominae).</title>
        <authorList>
            <person name="Moran R.L."/>
            <person name="Catchen J.M."/>
            <person name="Fuller R.C."/>
        </authorList>
    </citation>
    <scope>NUCLEOTIDE SEQUENCE [LARGE SCALE GENOMIC DNA]</scope>
    <source>
        <strain evidence="10">EspeVRDwgs_2016</strain>
        <tissue evidence="10">Muscle</tissue>
    </source>
</reference>
<evidence type="ECO:0000256" key="4">
    <source>
        <dbReference type="ARBA" id="ARBA00022621"/>
    </source>
</evidence>
<feature type="domain" description="Globin" evidence="9">
    <location>
        <begin position="83"/>
        <end position="224"/>
    </location>
</feature>
<dbReference type="Gene3D" id="1.10.490.10">
    <property type="entry name" value="Globins"/>
    <property type="match status" value="1"/>
</dbReference>
<dbReference type="GO" id="GO:0005344">
    <property type="term" value="F:oxygen carrier activity"/>
    <property type="evidence" value="ECO:0007669"/>
    <property type="project" value="UniProtKB-KW"/>
</dbReference>
<dbReference type="InterPro" id="IPR050056">
    <property type="entry name" value="Hemoglobin_oxygen_transport"/>
</dbReference>
<dbReference type="GO" id="GO:0072562">
    <property type="term" value="C:blood microparticle"/>
    <property type="evidence" value="ECO:0007669"/>
    <property type="project" value="TreeGrafter"/>
</dbReference>
<feature type="non-terminal residue" evidence="10">
    <location>
        <position position="1"/>
    </location>
</feature>
<name>A0A5J5CHE8_9PERO</name>
<proteinExistence type="inferred from homology"/>
<evidence type="ECO:0000256" key="7">
    <source>
        <dbReference type="ARBA" id="ARBA00023004"/>
    </source>
</evidence>
<dbReference type="GO" id="GO:0020037">
    <property type="term" value="F:heme binding"/>
    <property type="evidence" value="ECO:0007669"/>
    <property type="project" value="InterPro"/>
</dbReference>
<dbReference type="Proteomes" id="UP000327493">
    <property type="component" value="Chromosome 21"/>
</dbReference>
<evidence type="ECO:0000256" key="2">
    <source>
        <dbReference type="ARBA" id="ARBA00022448"/>
    </source>
</evidence>
<dbReference type="GO" id="GO:0019825">
    <property type="term" value="F:oxygen binding"/>
    <property type="evidence" value="ECO:0007669"/>
    <property type="project" value="InterPro"/>
</dbReference>
<dbReference type="FunFam" id="1.10.490.10:FF:000002">
    <property type="entry name" value="Hemoglobin subunit alpha"/>
    <property type="match status" value="1"/>
</dbReference>
<dbReference type="InterPro" id="IPR009050">
    <property type="entry name" value="Globin-like_sf"/>
</dbReference>
<dbReference type="CDD" id="cd08927">
    <property type="entry name" value="Hb-alpha-like"/>
    <property type="match status" value="1"/>
</dbReference>
<comment type="caution">
    <text evidence="10">The sequence shown here is derived from an EMBL/GenBank/DDBJ whole genome shotgun (WGS) entry which is preliminary data.</text>
</comment>
<dbReference type="SUPFAM" id="SSF46458">
    <property type="entry name" value="Globin-like"/>
    <property type="match status" value="1"/>
</dbReference>
<organism evidence="10 11">
    <name type="scientific">Etheostoma spectabile</name>
    <name type="common">orangethroat darter</name>
    <dbReference type="NCBI Taxonomy" id="54343"/>
    <lineage>
        <taxon>Eukaryota</taxon>
        <taxon>Metazoa</taxon>
        <taxon>Chordata</taxon>
        <taxon>Craniata</taxon>
        <taxon>Vertebrata</taxon>
        <taxon>Euteleostomi</taxon>
        <taxon>Actinopterygii</taxon>
        <taxon>Neopterygii</taxon>
        <taxon>Teleostei</taxon>
        <taxon>Neoteleostei</taxon>
        <taxon>Acanthomorphata</taxon>
        <taxon>Eupercaria</taxon>
        <taxon>Perciformes</taxon>
        <taxon>Percoidei</taxon>
        <taxon>Percidae</taxon>
        <taxon>Etheostomatinae</taxon>
        <taxon>Etheostoma</taxon>
    </lineage>
</organism>
<dbReference type="GO" id="GO:0031838">
    <property type="term" value="C:haptoglobin-hemoglobin complex"/>
    <property type="evidence" value="ECO:0007669"/>
    <property type="project" value="TreeGrafter"/>
</dbReference>
<sequence length="224" mass="24603">RPNPAGPHAGTHYAFVLRNWPPTDAQCAKLIPPRVLACVHRSFYLAGREAMIRGLASAPKSKLTEDHHPTLVEKESENQAEMSLNDKDKAAVKALWGKIAKSADVVGTEALGRMITVYPQTKTYFSHWPDLSPGSDSVKAHGKKVMGGLGLAVSKIDDLKTGLLELSEKHAFTLRVDPANFKILAHCILVELATVFPTEFTPEAHMSYDKFFTAVALALAERYR</sequence>
<dbReference type="GO" id="GO:0005833">
    <property type="term" value="C:hemoglobin complex"/>
    <property type="evidence" value="ECO:0007669"/>
    <property type="project" value="InterPro"/>
</dbReference>
<keyword evidence="4 8" id="KW-0561">Oxygen transport</keyword>
<dbReference type="EMBL" id="VOFY01000021">
    <property type="protein sequence ID" value="KAA8581197.1"/>
    <property type="molecule type" value="Genomic_DNA"/>
</dbReference>
<dbReference type="GO" id="GO:0004601">
    <property type="term" value="F:peroxidase activity"/>
    <property type="evidence" value="ECO:0007669"/>
    <property type="project" value="TreeGrafter"/>
</dbReference>
<dbReference type="Pfam" id="PF00042">
    <property type="entry name" value="Globin"/>
    <property type="match status" value="1"/>
</dbReference>
<evidence type="ECO:0000256" key="6">
    <source>
        <dbReference type="ARBA" id="ARBA00022990"/>
    </source>
</evidence>
<evidence type="ECO:0000313" key="10">
    <source>
        <dbReference type="EMBL" id="KAA8581197.1"/>
    </source>
</evidence>
<gene>
    <name evidence="10" type="ORF">FQN60_002778</name>
</gene>
<keyword evidence="3 8" id="KW-0349">Heme</keyword>
<dbReference type="GO" id="GO:0042744">
    <property type="term" value="P:hydrogen peroxide catabolic process"/>
    <property type="evidence" value="ECO:0007669"/>
    <property type="project" value="TreeGrafter"/>
</dbReference>
<dbReference type="InterPro" id="IPR002339">
    <property type="entry name" value="Hemoglobin_pi"/>
</dbReference>
<dbReference type="PANTHER" id="PTHR11442:SF41">
    <property type="entry name" value="HEMOGLOBIN SUBUNIT ZETA"/>
    <property type="match status" value="1"/>
</dbReference>
<accession>A0A5J5CHE8</accession>
<dbReference type="AlphaFoldDB" id="A0A5J5CHE8"/>
<dbReference type="PRINTS" id="PR00612">
    <property type="entry name" value="ALPHAHAEM"/>
</dbReference>
<dbReference type="GO" id="GO:0031720">
    <property type="term" value="F:haptoglobin binding"/>
    <property type="evidence" value="ECO:0007669"/>
    <property type="project" value="TreeGrafter"/>
</dbReference>
<evidence type="ECO:0000259" key="9">
    <source>
        <dbReference type="PROSITE" id="PS01033"/>
    </source>
</evidence>